<dbReference type="Gene3D" id="3.60.10.10">
    <property type="entry name" value="Endonuclease/exonuclease/phosphatase"/>
    <property type="match status" value="1"/>
</dbReference>
<feature type="domain" description="Endonuclease/exonuclease/phosphatase" evidence="2">
    <location>
        <begin position="34"/>
        <end position="335"/>
    </location>
</feature>
<dbReference type="AlphaFoldDB" id="B3EQK7"/>
<keyword evidence="1" id="KW-0732">Signal</keyword>
<evidence type="ECO:0000259" key="2">
    <source>
        <dbReference type="Pfam" id="PF19580"/>
    </source>
</evidence>
<name>B3EQK7_CHLPB</name>
<keyword evidence="3" id="KW-0540">Nuclease</keyword>
<gene>
    <name evidence="3" type="ordered locus">Cphamn1_1102</name>
</gene>
<dbReference type="InterPro" id="IPR036691">
    <property type="entry name" value="Endo/exonu/phosph_ase_sf"/>
</dbReference>
<protein>
    <submittedName>
        <fullName evidence="3">Endonuclease/exonuclease/phosphatase</fullName>
    </submittedName>
</protein>
<dbReference type="STRING" id="331678.Cphamn1_1102"/>
<evidence type="ECO:0000313" key="3">
    <source>
        <dbReference type="EMBL" id="ACE04040.1"/>
    </source>
</evidence>
<dbReference type="SUPFAM" id="SSF56219">
    <property type="entry name" value="DNase I-like"/>
    <property type="match status" value="1"/>
</dbReference>
<dbReference type="GO" id="GO:0004527">
    <property type="term" value="F:exonuclease activity"/>
    <property type="evidence" value="ECO:0007669"/>
    <property type="project" value="UniProtKB-KW"/>
</dbReference>
<keyword evidence="3" id="KW-0255">Endonuclease</keyword>
<dbReference type="EMBL" id="CP001101">
    <property type="protein sequence ID" value="ACE04040.1"/>
    <property type="molecule type" value="Genomic_DNA"/>
</dbReference>
<dbReference type="PANTHER" id="PTHR42834:SF1">
    <property type="entry name" value="ENDONUCLEASE_EXONUCLEASE_PHOSPHATASE FAMILY PROTEIN (AFU_ORTHOLOGUE AFUA_3G09210)"/>
    <property type="match status" value="1"/>
</dbReference>
<dbReference type="PANTHER" id="PTHR42834">
    <property type="entry name" value="ENDONUCLEASE/EXONUCLEASE/PHOSPHATASE FAMILY PROTEIN (AFU_ORTHOLOGUE AFUA_3G09210)"/>
    <property type="match status" value="1"/>
</dbReference>
<dbReference type="Pfam" id="PF19580">
    <property type="entry name" value="Exo_endo_phos_3"/>
    <property type="match status" value="1"/>
</dbReference>
<organism evidence="3">
    <name type="scientific">Chlorobium phaeobacteroides (strain BS1)</name>
    <dbReference type="NCBI Taxonomy" id="331678"/>
    <lineage>
        <taxon>Bacteria</taxon>
        <taxon>Pseudomonadati</taxon>
        <taxon>Chlorobiota</taxon>
        <taxon>Chlorobiia</taxon>
        <taxon>Chlorobiales</taxon>
        <taxon>Chlorobiaceae</taxon>
        <taxon>Chlorobium/Pelodictyon group</taxon>
        <taxon>Chlorobium</taxon>
    </lineage>
</organism>
<sequence length="341" mass="39294">MRKLSRLICITLLLSLTAVSPFNQALADNDKLTMMWWNVENLFDTVDDPLTRDSEFTPEGKKRWTEKKLLLKCMRISHIVKVAALKTGGYPGILAFAEVENLNVFKKLLSFLPDNSYKTAYHASNDPRGIDIALAYDAEKIRLLRTLSYRVNLRERNTRDITLYSFTADNCPFFLLVNHWPSRSLDQAWSEPFRLQAAQTAKTIIDSLRKISTDADIVVMGDFNDDPGDKSIQEILHATTERDAFSRKSIGKLFNFWTKSREKGSCYFRSRWFQFDQVMVSSGLFDDRGLSVPEDAFSCFHIRHMEKGSNRRPYATYKGPKYLGGYSDHFPLLFQAEVHKP</sequence>
<evidence type="ECO:0000256" key="1">
    <source>
        <dbReference type="SAM" id="SignalP"/>
    </source>
</evidence>
<feature type="chain" id="PRO_5002786246" evidence="1">
    <location>
        <begin position="28"/>
        <end position="341"/>
    </location>
</feature>
<accession>B3EQK7</accession>
<proteinExistence type="predicted"/>
<feature type="signal peptide" evidence="1">
    <location>
        <begin position="1"/>
        <end position="27"/>
    </location>
</feature>
<dbReference type="InterPro" id="IPR005135">
    <property type="entry name" value="Endo/exonuclease/phosphatase"/>
</dbReference>
<dbReference type="eggNOG" id="COG2374">
    <property type="taxonomic scope" value="Bacteria"/>
</dbReference>
<keyword evidence="3" id="KW-0378">Hydrolase</keyword>
<dbReference type="HOGENOM" id="CLU_058239_1_0_10"/>
<dbReference type="KEGG" id="cpb:Cphamn1_1102"/>
<reference evidence="3" key="1">
    <citation type="submission" date="2008-06" db="EMBL/GenBank/DDBJ databases">
        <title>Complete sequence of Chlorobium phaeobacteroides BS1.</title>
        <authorList>
            <consortium name="US DOE Joint Genome Institute"/>
            <person name="Lucas S."/>
            <person name="Copeland A."/>
            <person name="Lapidus A."/>
            <person name="Glavina del Rio T."/>
            <person name="Dalin E."/>
            <person name="Tice H."/>
            <person name="Bruce D."/>
            <person name="Goodwin L."/>
            <person name="Pitluck S."/>
            <person name="Schmutz J."/>
            <person name="Larimer F."/>
            <person name="Land M."/>
            <person name="Hauser L."/>
            <person name="Kyrpides N."/>
            <person name="Ovchinnikova G."/>
            <person name="Li T."/>
            <person name="Liu Z."/>
            <person name="Zhao F."/>
            <person name="Overmann J."/>
            <person name="Bryant D.A."/>
            <person name="Richardson P."/>
        </authorList>
    </citation>
    <scope>NUCLEOTIDE SEQUENCE [LARGE SCALE GENOMIC DNA]</scope>
    <source>
        <strain evidence="3">BS1</strain>
    </source>
</reference>
<keyword evidence="3" id="KW-0269">Exonuclease</keyword>
<dbReference type="GO" id="GO:0004519">
    <property type="term" value="F:endonuclease activity"/>
    <property type="evidence" value="ECO:0007669"/>
    <property type="project" value="UniProtKB-KW"/>
</dbReference>